<evidence type="ECO:0000256" key="1">
    <source>
        <dbReference type="ARBA" id="ARBA00001974"/>
    </source>
</evidence>
<evidence type="ECO:0000256" key="2">
    <source>
        <dbReference type="ARBA" id="ARBA00010790"/>
    </source>
</evidence>
<dbReference type="PANTHER" id="PTHR42784">
    <property type="entry name" value="PYRANOSE 2-OXIDASE"/>
    <property type="match status" value="1"/>
</dbReference>
<reference evidence="8 9" key="2">
    <citation type="submission" date="2020-08" db="EMBL/GenBank/DDBJ databases">
        <authorList>
            <person name="Partida-Martinez L."/>
            <person name="Huntemann M."/>
            <person name="Clum A."/>
            <person name="Wang J."/>
            <person name="Palaniappan K."/>
            <person name="Ritter S."/>
            <person name="Chen I.-M."/>
            <person name="Stamatis D."/>
            <person name="Reddy T."/>
            <person name="O'Malley R."/>
            <person name="Daum C."/>
            <person name="Shapiro N."/>
            <person name="Ivanova N."/>
            <person name="Kyrpides N."/>
            <person name="Woyke T."/>
        </authorList>
    </citation>
    <scope>NUCLEOTIDE SEQUENCE [LARGE SCALE GENOMIC DNA]</scope>
    <source>
        <strain evidence="8 9">AS3.13</strain>
    </source>
</reference>
<feature type="domain" description="FAD dependent oxidoreductase" evidence="6">
    <location>
        <begin position="17"/>
        <end position="237"/>
    </location>
</feature>
<dbReference type="InterPro" id="IPR006076">
    <property type="entry name" value="FAD-dep_OxRdtase"/>
</dbReference>
<dbReference type="RefSeq" id="WP_184505829.1">
    <property type="nucleotide sequence ID" value="NZ_JACHBT010000010.1"/>
</dbReference>
<evidence type="ECO:0000259" key="6">
    <source>
        <dbReference type="Pfam" id="PF01266"/>
    </source>
</evidence>
<sequence length="557" mass="60073">MIVDARRAALPARIAADLVIVGAGPAGITLALTLEDAGWDVVLVEAGGDKFDKAGQDFLRAQTVSPASHSPGEMYRRRQFGGTSAVWGGRCIPFDPIDFETRDWMPAARWPIAHEEIARYYPRAMALAEAGALDVTAAAADPREADPALPGTGGDAITERVERFSHPTDFGGWYRKRLAAAPRLRVLTNAPVDQILTADDGAVASGVRLRLPDGAKVTVAAPRVVIAAGGIETARLLLASDEARGCGLGNEHDLVGRYYQCHLEGTLGSIAFHPPAGHDRFDYFRSHDGIYCRRYLWLSPEAQRRERLANMVLRPAHPSIVDPAHRHPVLSAMYLAKNMIVPEYARKMTALEHDARAQRGGSSASFHAAHFRNVLLGAPRLAGFALDWTRRRILAQRKLPSVLLAEPGGVYPLDLNGEQEPHRDSRVMLGNEIDGAGMRRAIIDWRCTAADRARMIAGVRVIAAAVNRSGLATITLTDDEAQAWSDHPVPVGGHHIGTARMAATAADGVCDANAELFGTRGVFIAGAASFPTSSFANPTLTLLAQTLRLAEHLRSAR</sequence>
<evidence type="ECO:0000256" key="4">
    <source>
        <dbReference type="ARBA" id="ARBA00022827"/>
    </source>
</evidence>
<dbReference type="Pfam" id="PF05199">
    <property type="entry name" value="GMC_oxred_C"/>
    <property type="match status" value="1"/>
</dbReference>
<evidence type="ECO:0000256" key="5">
    <source>
        <dbReference type="ARBA" id="ARBA00023002"/>
    </source>
</evidence>
<evidence type="ECO:0000259" key="7">
    <source>
        <dbReference type="Pfam" id="PF05199"/>
    </source>
</evidence>
<dbReference type="Proteomes" id="UP000522313">
    <property type="component" value="Unassembled WGS sequence"/>
</dbReference>
<comment type="cofactor">
    <cofactor evidence="1">
        <name>FAD</name>
        <dbReference type="ChEBI" id="CHEBI:57692"/>
    </cofactor>
</comment>
<dbReference type="InterPro" id="IPR036188">
    <property type="entry name" value="FAD/NAD-bd_sf"/>
</dbReference>
<feature type="domain" description="Glucose-methanol-choline oxidoreductase C-terminal" evidence="7">
    <location>
        <begin position="421"/>
        <end position="544"/>
    </location>
</feature>
<comment type="similarity">
    <text evidence="2">Belongs to the GMC oxidoreductase family.</text>
</comment>
<gene>
    <name evidence="8" type="ORF">F4693_002170</name>
</gene>
<accession>A0A7X0JCQ5</accession>
<keyword evidence="4" id="KW-0274">FAD</keyword>
<proteinExistence type="inferred from homology"/>
<dbReference type="Gene3D" id="3.50.50.60">
    <property type="entry name" value="FAD/NAD(P)-binding domain"/>
    <property type="match status" value="2"/>
</dbReference>
<dbReference type="InterPro" id="IPR051473">
    <property type="entry name" value="P2Ox-like"/>
</dbReference>
<dbReference type="AlphaFoldDB" id="A0A7X0JCQ5"/>
<organism evidence="8 9">
    <name type="scientific">Sphingomonas endophytica</name>
    <dbReference type="NCBI Taxonomy" id="869719"/>
    <lineage>
        <taxon>Bacteria</taxon>
        <taxon>Pseudomonadati</taxon>
        <taxon>Pseudomonadota</taxon>
        <taxon>Alphaproteobacteria</taxon>
        <taxon>Sphingomonadales</taxon>
        <taxon>Sphingomonadaceae</taxon>
        <taxon>Sphingomonas</taxon>
    </lineage>
</organism>
<evidence type="ECO:0000256" key="3">
    <source>
        <dbReference type="ARBA" id="ARBA00022630"/>
    </source>
</evidence>
<dbReference type="Pfam" id="PF01266">
    <property type="entry name" value="DAO"/>
    <property type="match status" value="1"/>
</dbReference>
<dbReference type="GO" id="GO:0016614">
    <property type="term" value="F:oxidoreductase activity, acting on CH-OH group of donors"/>
    <property type="evidence" value="ECO:0007669"/>
    <property type="project" value="InterPro"/>
</dbReference>
<evidence type="ECO:0000313" key="8">
    <source>
        <dbReference type="EMBL" id="MBB6505183.1"/>
    </source>
</evidence>
<dbReference type="EMBL" id="JACHBT010000010">
    <property type="protein sequence ID" value="MBB6505183.1"/>
    <property type="molecule type" value="Genomic_DNA"/>
</dbReference>
<dbReference type="PANTHER" id="PTHR42784:SF1">
    <property type="entry name" value="PYRANOSE 2-OXIDASE"/>
    <property type="match status" value="1"/>
</dbReference>
<name>A0A7X0JCQ5_9SPHN</name>
<reference evidence="8 9" key="1">
    <citation type="submission" date="2020-08" db="EMBL/GenBank/DDBJ databases">
        <title>The Agave Microbiome: Exploring the role of microbial communities in plant adaptations to desert environments.</title>
        <authorList>
            <person name="Partida-Martinez L.P."/>
        </authorList>
    </citation>
    <scope>NUCLEOTIDE SEQUENCE [LARGE SCALE GENOMIC DNA]</scope>
    <source>
        <strain evidence="8 9">AS3.13</strain>
    </source>
</reference>
<dbReference type="InterPro" id="IPR007867">
    <property type="entry name" value="GMC_OxRtase_C"/>
</dbReference>
<comment type="caution">
    <text evidence="8">The sequence shown here is derived from an EMBL/GenBank/DDBJ whole genome shotgun (WGS) entry which is preliminary data.</text>
</comment>
<protein>
    <submittedName>
        <fullName evidence="8">Choline dehydrogenase-like flavoprotein</fullName>
    </submittedName>
</protein>
<keyword evidence="3" id="KW-0285">Flavoprotein</keyword>
<dbReference type="SUPFAM" id="SSF51905">
    <property type="entry name" value="FAD/NAD(P)-binding domain"/>
    <property type="match status" value="1"/>
</dbReference>
<evidence type="ECO:0000313" key="9">
    <source>
        <dbReference type="Proteomes" id="UP000522313"/>
    </source>
</evidence>
<keyword evidence="5" id="KW-0560">Oxidoreductase</keyword>